<evidence type="ECO:0000313" key="3">
    <source>
        <dbReference type="Proteomes" id="UP001310594"/>
    </source>
</evidence>
<sequence length="289" mass="32466">MTACTATLDTVELLENILLYLPLQKLLLSQRVNKQWQSVVQGSHKARRALFLQQTSDTKLEHYEFDTEAFCTEEGLVWQGKILINPLIKNFGSHVCRRVFFSDSFFGNDEAEEDYDGRYSQPWAKDFESQAEFAGCKMAKNSSGGSWKDMAVFFPPVRSANPVCEEHIWTRLGLEDLATTSQQGITLGDLAAILSSERSECDACMDDAQDHYSARGDISWWLEKGPGVSFERRTCMRELKAKITGWDILAAMNKAAEGKPHTQAEMSDPDFDAGFWDESDDDGEASDLG</sequence>
<gene>
    <name evidence="2" type="ORF">LTR97_010860</name>
</gene>
<dbReference type="EMBL" id="JAVRQU010000019">
    <property type="protein sequence ID" value="KAK5692549.1"/>
    <property type="molecule type" value="Genomic_DNA"/>
</dbReference>
<dbReference type="InterPro" id="IPR036047">
    <property type="entry name" value="F-box-like_dom_sf"/>
</dbReference>
<evidence type="ECO:0008006" key="4">
    <source>
        <dbReference type="Google" id="ProtNLM"/>
    </source>
</evidence>
<name>A0AAN7VZC3_9PEZI</name>
<comment type="caution">
    <text evidence="2">The sequence shown here is derived from an EMBL/GenBank/DDBJ whole genome shotgun (WGS) entry which is preliminary data.</text>
</comment>
<evidence type="ECO:0000256" key="1">
    <source>
        <dbReference type="SAM" id="MobiDB-lite"/>
    </source>
</evidence>
<feature type="compositionally biased region" description="Acidic residues" evidence="1">
    <location>
        <begin position="267"/>
        <end position="289"/>
    </location>
</feature>
<proteinExistence type="predicted"/>
<dbReference type="AlphaFoldDB" id="A0AAN7VZC3"/>
<dbReference type="Proteomes" id="UP001310594">
    <property type="component" value="Unassembled WGS sequence"/>
</dbReference>
<dbReference type="SUPFAM" id="SSF81383">
    <property type="entry name" value="F-box domain"/>
    <property type="match status" value="1"/>
</dbReference>
<organism evidence="2 3">
    <name type="scientific">Elasticomyces elasticus</name>
    <dbReference type="NCBI Taxonomy" id="574655"/>
    <lineage>
        <taxon>Eukaryota</taxon>
        <taxon>Fungi</taxon>
        <taxon>Dikarya</taxon>
        <taxon>Ascomycota</taxon>
        <taxon>Pezizomycotina</taxon>
        <taxon>Dothideomycetes</taxon>
        <taxon>Dothideomycetidae</taxon>
        <taxon>Mycosphaerellales</taxon>
        <taxon>Teratosphaeriaceae</taxon>
        <taxon>Elasticomyces</taxon>
    </lineage>
</organism>
<reference evidence="2" key="1">
    <citation type="submission" date="2023-08" db="EMBL/GenBank/DDBJ databases">
        <title>Black Yeasts Isolated from many extreme environments.</title>
        <authorList>
            <person name="Coleine C."/>
            <person name="Stajich J.E."/>
            <person name="Selbmann L."/>
        </authorList>
    </citation>
    <scope>NUCLEOTIDE SEQUENCE</scope>
    <source>
        <strain evidence="2">CCFEE 5810</strain>
    </source>
</reference>
<accession>A0AAN7VZC3</accession>
<protein>
    <recommendedName>
        <fullName evidence="4">F-box domain-containing protein</fullName>
    </recommendedName>
</protein>
<evidence type="ECO:0000313" key="2">
    <source>
        <dbReference type="EMBL" id="KAK5692549.1"/>
    </source>
</evidence>
<feature type="region of interest" description="Disordered" evidence="1">
    <location>
        <begin position="257"/>
        <end position="289"/>
    </location>
</feature>